<evidence type="ECO:0000313" key="2">
    <source>
        <dbReference type="Proteomes" id="UP000887564"/>
    </source>
</evidence>
<accession>A0A914S1P3</accession>
<keyword evidence="1" id="KW-1133">Transmembrane helix</keyword>
<proteinExistence type="predicted"/>
<name>A0A914S1P3_PAREQ</name>
<feature type="transmembrane region" description="Helical" evidence="1">
    <location>
        <begin position="111"/>
        <end position="131"/>
    </location>
</feature>
<keyword evidence="1" id="KW-0472">Membrane</keyword>
<sequence>MYRTRIPETVEPATINDIVVTLVICKPYNHVPQPHERRALRVIFVSSPFILLECLGPIAAIRPYWRFRLRGATTLIEMHSLFKCSADFGATMDVVETIPKLTDLNKVPSSIHLFSVRFFMGILGLISFSCLGK</sequence>
<evidence type="ECO:0000256" key="1">
    <source>
        <dbReference type="SAM" id="Phobius"/>
    </source>
</evidence>
<protein>
    <submittedName>
        <fullName evidence="3">Uncharacterized protein</fullName>
    </submittedName>
</protein>
<feature type="transmembrane region" description="Helical" evidence="1">
    <location>
        <begin position="42"/>
        <end position="65"/>
    </location>
</feature>
<dbReference type="WBParaSite" id="PEQ_0001269001-mRNA-1">
    <property type="protein sequence ID" value="PEQ_0001269001-mRNA-1"/>
    <property type="gene ID" value="PEQ_0001269001"/>
</dbReference>
<evidence type="ECO:0000313" key="3">
    <source>
        <dbReference type="WBParaSite" id="PEQ_0001269001-mRNA-1"/>
    </source>
</evidence>
<keyword evidence="2" id="KW-1185">Reference proteome</keyword>
<organism evidence="2 3">
    <name type="scientific">Parascaris equorum</name>
    <name type="common">Equine roundworm</name>
    <dbReference type="NCBI Taxonomy" id="6256"/>
    <lineage>
        <taxon>Eukaryota</taxon>
        <taxon>Metazoa</taxon>
        <taxon>Ecdysozoa</taxon>
        <taxon>Nematoda</taxon>
        <taxon>Chromadorea</taxon>
        <taxon>Rhabditida</taxon>
        <taxon>Spirurina</taxon>
        <taxon>Ascaridomorpha</taxon>
        <taxon>Ascaridoidea</taxon>
        <taxon>Ascarididae</taxon>
        <taxon>Parascaris</taxon>
    </lineage>
</organism>
<dbReference type="Proteomes" id="UP000887564">
    <property type="component" value="Unplaced"/>
</dbReference>
<dbReference type="AlphaFoldDB" id="A0A914S1P3"/>
<keyword evidence="1" id="KW-0812">Transmembrane</keyword>
<reference evidence="3" key="1">
    <citation type="submission" date="2022-11" db="UniProtKB">
        <authorList>
            <consortium name="WormBaseParasite"/>
        </authorList>
    </citation>
    <scope>IDENTIFICATION</scope>
</reference>